<protein>
    <submittedName>
        <fullName evidence="2">Uncharacterized protein</fullName>
    </submittedName>
</protein>
<gene>
    <name evidence="2" type="ORF">A2669_01625</name>
</gene>
<proteinExistence type="predicted"/>
<feature type="compositionally biased region" description="Acidic residues" evidence="1">
    <location>
        <begin position="38"/>
        <end position="59"/>
    </location>
</feature>
<accession>A0A1F8F2H4</accession>
<comment type="caution">
    <text evidence="2">The sequence shown here is derived from an EMBL/GenBank/DDBJ whole genome shotgun (WGS) entry which is preliminary data.</text>
</comment>
<evidence type="ECO:0000256" key="1">
    <source>
        <dbReference type="SAM" id="MobiDB-lite"/>
    </source>
</evidence>
<dbReference type="Proteomes" id="UP000177605">
    <property type="component" value="Unassembled WGS sequence"/>
</dbReference>
<dbReference type="AlphaFoldDB" id="A0A1F8F2H4"/>
<reference evidence="2 3" key="1">
    <citation type="journal article" date="2016" name="Nat. Commun.">
        <title>Thousands of microbial genomes shed light on interconnected biogeochemical processes in an aquifer system.</title>
        <authorList>
            <person name="Anantharaman K."/>
            <person name="Brown C.T."/>
            <person name="Hug L.A."/>
            <person name="Sharon I."/>
            <person name="Castelle C.J."/>
            <person name="Probst A.J."/>
            <person name="Thomas B.C."/>
            <person name="Singh A."/>
            <person name="Wilkins M.J."/>
            <person name="Karaoz U."/>
            <person name="Brodie E.L."/>
            <person name="Williams K.H."/>
            <person name="Hubbard S.S."/>
            <person name="Banfield J.F."/>
        </authorList>
    </citation>
    <scope>NUCLEOTIDE SEQUENCE [LARGE SCALE GENOMIC DNA]</scope>
</reference>
<sequence>MFDWFKHALVIKDIKYAPTDDDSDEVPGTTPRNRDDIGEGVEEPFVQSDEDNDEEEDPPEGLGYNV</sequence>
<evidence type="ECO:0000313" key="3">
    <source>
        <dbReference type="Proteomes" id="UP000177605"/>
    </source>
</evidence>
<evidence type="ECO:0000313" key="2">
    <source>
        <dbReference type="EMBL" id="OGN06446.1"/>
    </source>
</evidence>
<dbReference type="EMBL" id="MGJM01000014">
    <property type="protein sequence ID" value="OGN06446.1"/>
    <property type="molecule type" value="Genomic_DNA"/>
</dbReference>
<feature type="region of interest" description="Disordered" evidence="1">
    <location>
        <begin position="15"/>
        <end position="66"/>
    </location>
</feature>
<organism evidence="2 3">
    <name type="scientific">Candidatus Yanofskybacteria bacterium RIFCSPHIGHO2_01_FULL_48_25b</name>
    <dbReference type="NCBI Taxonomy" id="1802672"/>
    <lineage>
        <taxon>Bacteria</taxon>
        <taxon>Candidatus Yanofskyibacteriota</taxon>
    </lineage>
</organism>
<name>A0A1F8F2H4_9BACT</name>